<evidence type="ECO:0008006" key="4">
    <source>
        <dbReference type="Google" id="ProtNLM"/>
    </source>
</evidence>
<feature type="region of interest" description="Disordered" evidence="1">
    <location>
        <begin position="221"/>
        <end position="330"/>
    </location>
</feature>
<accession>A0ABQ7JRQ8</accession>
<organism evidence="2 3">
    <name type="scientific">Linnemannia gamsii</name>
    <dbReference type="NCBI Taxonomy" id="64522"/>
    <lineage>
        <taxon>Eukaryota</taxon>
        <taxon>Fungi</taxon>
        <taxon>Fungi incertae sedis</taxon>
        <taxon>Mucoromycota</taxon>
        <taxon>Mortierellomycotina</taxon>
        <taxon>Mortierellomycetes</taxon>
        <taxon>Mortierellales</taxon>
        <taxon>Mortierellaceae</taxon>
        <taxon>Linnemannia</taxon>
    </lineage>
</organism>
<feature type="compositionally biased region" description="Acidic residues" evidence="1">
    <location>
        <begin position="224"/>
        <end position="251"/>
    </location>
</feature>
<reference evidence="2 3" key="1">
    <citation type="journal article" date="2020" name="Fungal Divers.">
        <title>Resolving the Mortierellaceae phylogeny through synthesis of multi-gene phylogenetics and phylogenomics.</title>
        <authorList>
            <person name="Vandepol N."/>
            <person name="Liber J."/>
            <person name="Desiro A."/>
            <person name="Na H."/>
            <person name="Kennedy M."/>
            <person name="Barry K."/>
            <person name="Grigoriev I.V."/>
            <person name="Miller A.N."/>
            <person name="O'Donnell K."/>
            <person name="Stajich J.E."/>
            <person name="Bonito G."/>
        </authorList>
    </citation>
    <scope>NUCLEOTIDE SEQUENCE [LARGE SCALE GENOMIC DNA]</scope>
    <source>
        <strain evidence="2 3">AD045</strain>
    </source>
</reference>
<gene>
    <name evidence="2" type="ORF">BGZ96_011884</name>
</gene>
<evidence type="ECO:0000256" key="1">
    <source>
        <dbReference type="SAM" id="MobiDB-lite"/>
    </source>
</evidence>
<name>A0ABQ7JRQ8_9FUNG</name>
<comment type="caution">
    <text evidence="2">The sequence shown here is derived from an EMBL/GenBank/DDBJ whole genome shotgun (WGS) entry which is preliminary data.</text>
</comment>
<dbReference type="Gene3D" id="3.80.10.10">
    <property type="entry name" value="Ribonuclease Inhibitor"/>
    <property type="match status" value="2"/>
</dbReference>
<protein>
    <recommendedName>
        <fullName evidence="4">F-box domain-containing protein</fullName>
    </recommendedName>
</protein>
<feature type="compositionally biased region" description="Basic and acidic residues" evidence="1">
    <location>
        <begin position="252"/>
        <end position="273"/>
    </location>
</feature>
<dbReference type="EMBL" id="JAAAIM010000863">
    <property type="protein sequence ID" value="KAG0283728.1"/>
    <property type="molecule type" value="Genomic_DNA"/>
</dbReference>
<dbReference type="Proteomes" id="UP001194696">
    <property type="component" value="Unassembled WGS sequence"/>
</dbReference>
<keyword evidence="3" id="KW-1185">Reference proteome</keyword>
<evidence type="ECO:0000313" key="3">
    <source>
        <dbReference type="Proteomes" id="UP001194696"/>
    </source>
</evidence>
<proteinExistence type="predicted"/>
<feature type="compositionally biased region" description="Low complexity" evidence="1">
    <location>
        <begin position="280"/>
        <end position="304"/>
    </location>
</feature>
<dbReference type="InterPro" id="IPR032675">
    <property type="entry name" value="LRR_dom_sf"/>
</dbReference>
<dbReference type="SUPFAM" id="SSF52047">
    <property type="entry name" value="RNI-like"/>
    <property type="match status" value="1"/>
</dbReference>
<evidence type="ECO:0000313" key="2">
    <source>
        <dbReference type="EMBL" id="KAG0283728.1"/>
    </source>
</evidence>
<sequence length="593" mass="68640">MTTQFNHHRTSTSVAYPANDNKFHPLLIPEILSLIGSYLPLFERRFESRHYRFVDHWNPKHLLRAGAVCSTWHNVFTPLLWQTYDHTIMEKRLPVEVLARHIKLVRRLSLMDKKHKKHAPLWDVIMNHEHINCLEIHDAVFPLKRLMGDKLNHLAELKLSGNCTRMHPYLLIFVQRQVHLQSLELTRFKFTASDWKRIITNKPYLRKLVIAQQCEFLDHKTEEGEYENEDIEEVEDKDNNTEVEDKDDNSEVEDKYDNSEVKDKAKTTDRKPQDSTAMEVDTIPAATDATTINNATGNTTTVNNKRSKKRKNVDDGAGNGRSNKKLRRSELVNTKLPNAKNIGILSITHLVMRDNRLLRPFQKAILEACPHLEQLEICYSQKADGGKVATLVRENCSKLRRLTLRSTRQPWTLAMIEGAPQSVEELILYTGQLDLQMAAAIKDRKDVLTKLNLDFGQGSKGKRRLACIFSILQECSELREFTYHNHAEDKVFKNMMFKETWNLPNIRKLRLHGVSPRAKYGGIPQVPSPKEWRQQYGGRMGNCCSARSFEDVRMLGKTTKSPLFDVELLDHVKDLPMLSEVVISEAIYRKFLD</sequence>